<accession>A0A4C1UJ67</accession>
<dbReference type="OrthoDB" id="10017160at2759"/>
<sequence>MPTDGTKNYVNIFTKDFKRGCVNLSKELHDGRPSTVVINRNINAVRRMIETDRHVTYHEILATLGIGMSQIRSYTNIWV</sequence>
<reference evidence="1 2" key="1">
    <citation type="journal article" date="2019" name="Commun. Biol.">
        <title>The bagworm genome reveals a unique fibroin gene that provides high tensile strength.</title>
        <authorList>
            <person name="Kono N."/>
            <person name="Nakamura H."/>
            <person name="Ohtoshi R."/>
            <person name="Tomita M."/>
            <person name="Numata K."/>
            <person name="Arakawa K."/>
        </authorList>
    </citation>
    <scope>NUCLEOTIDE SEQUENCE [LARGE SCALE GENOMIC DNA]</scope>
</reference>
<proteinExistence type="predicted"/>
<gene>
    <name evidence="1" type="ORF">EVAR_84556_1</name>
</gene>
<dbReference type="EMBL" id="BGZK01000174">
    <property type="protein sequence ID" value="GBP25996.1"/>
    <property type="molecule type" value="Genomic_DNA"/>
</dbReference>
<comment type="caution">
    <text evidence="1">The sequence shown here is derived from an EMBL/GenBank/DDBJ whole genome shotgun (WGS) entry which is preliminary data.</text>
</comment>
<keyword evidence="2" id="KW-1185">Reference proteome</keyword>
<protein>
    <submittedName>
        <fullName evidence="1">Uncharacterized protein</fullName>
    </submittedName>
</protein>
<evidence type="ECO:0000313" key="2">
    <source>
        <dbReference type="Proteomes" id="UP000299102"/>
    </source>
</evidence>
<dbReference type="AlphaFoldDB" id="A0A4C1UJ67"/>
<name>A0A4C1UJ67_EUMVA</name>
<evidence type="ECO:0000313" key="1">
    <source>
        <dbReference type="EMBL" id="GBP25996.1"/>
    </source>
</evidence>
<organism evidence="1 2">
    <name type="scientific">Eumeta variegata</name>
    <name type="common">Bagworm moth</name>
    <name type="synonym">Eumeta japonica</name>
    <dbReference type="NCBI Taxonomy" id="151549"/>
    <lineage>
        <taxon>Eukaryota</taxon>
        <taxon>Metazoa</taxon>
        <taxon>Ecdysozoa</taxon>
        <taxon>Arthropoda</taxon>
        <taxon>Hexapoda</taxon>
        <taxon>Insecta</taxon>
        <taxon>Pterygota</taxon>
        <taxon>Neoptera</taxon>
        <taxon>Endopterygota</taxon>
        <taxon>Lepidoptera</taxon>
        <taxon>Glossata</taxon>
        <taxon>Ditrysia</taxon>
        <taxon>Tineoidea</taxon>
        <taxon>Psychidae</taxon>
        <taxon>Oiketicinae</taxon>
        <taxon>Eumeta</taxon>
    </lineage>
</organism>
<dbReference type="Proteomes" id="UP000299102">
    <property type="component" value="Unassembled WGS sequence"/>
</dbReference>